<dbReference type="AlphaFoldDB" id="A0A126T551"/>
<name>A0A126T551_9GAMM</name>
<proteinExistence type="predicted"/>
<gene>
    <name evidence="1" type="ORF">JT25_012070</name>
</gene>
<dbReference type="STRING" id="1538553.JT25_012070"/>
<sequence>MGVLLKRCHKRLYLLDVGAAILFFGALTQQTELRQSAATAVSELAAQGYRIPSEDDPVRVFPALTNGAFSGRHAGGWRPGSIYLRQQPQGAFSEAVYLRHELFHEVSHRSCGGRLPVWAEEAAAMHFSGELAGLESGNLPSELELQSIKNRVRQGAELDSNDRAVLARLVANVGWPSEPCAVSTRLNELLGVAFDGAGDSSYLLMSLMSGRILANGGDQSSRLPPGSLLKIPYAAALAQADPDLLGAELVASDTDKLLQRREQFQAERYRLLLSPIREQKLLPQAALSDQQTWRCYLGERDADGDFALQASLPELALAMRAALLFKPDYFRGLSQNGILPNSTLAGQSEQDKKLLRQLQVLAKTGTVSTGDGKPLAGHLLLAWPAAHPVFLAIFRQRGVSGAAVLSKAAALLRTWQYDYPARFAAVRVSLLTPTDPGSWDAEPDCPLVANQHGRFTVCGQIRIVSSARGSRSERVVKGILRQSGEHGQTVLETDVDSYVDGVLAAEAQHLAGSAREAMRAVIAWNGSHGSHRHNESSSLCDTTHCMVFLGELPGDKPGRNGHIDIQLMQLLDKLAAESVLNWLPFANGGDQHWQRQLSIDELRRVFAENQILDIRRERHKDGELFIRLFYPANEEMLSCEVFRNTLKLPSCPDSVTPVDSQTWQFAGIGAGHGLGLSIARAQALAEGGRNAEQILRDAYGRSR</sequence>
<dbReference type="KEGG" id="mdn:JT25_012070"/>
<protein>
    <submittedName>
        <fullName evidence="1">Uncharacterized protein</fullName>
    </submittedName>
</protein>
<evidence type="ECO:0000313" key="1">
    <source>
        <dbReference type="EMBL" id="AMK77211.1"/>
    </source>
</evidence>
<dbReference type="EMBL" id="CP014476">
    <property type="protein sequence ID" value="AMK77211.1"/>
    <property type="molecule type" value="Genomic_DNA"/>
</dbReference>
<organism evidence="1 2">
    <name type="scientific">Methylomonas denitrificans</name>
    <dbReference type="NCBI Taxonomy" id="1538553"/>
    <lineage>
        <taxon>Bacteria</taxon>
        <taxon>Pseudomonadati</taxon>
        <taxon>Pseudomonadota</taxon>
        <taxon>Gammaproteobacteria</taxon>
        <taxon>Methylococcales</taxon>
        <taxon>Methylococcaceae</taxon>
        <taxon>Methylomonas</taxon>
    </lineage>
</organism>
<evidence type="ECO:0000313" key="2">
    <source>
        <dbReference type="Proteomes" id="UP000030512"/>
    </source>
</evidence>
<dbReference type="OrthoDB" id="5559181at2"/>
<accession>A0A126T551</accession>
<reference evidence="1 2" key="1">
    <citation type="journal article" date="2015" name="Environ. Microbiol.">
        <title>Methane oxidation coupled to nitrate reduction under hypoxia by the Gammaproteobacterium Methylomonas denitrificans, sp. nov. type strain FJG1.</title>
        <authorList>
            <person name="Kits K.D."/>
            <person name="Klotz M.G."/>
            <person name="Stein L.Y."/>
        </authorList>
    </citation>
    <scope>NUCLEOTIDE SEQUENCE [LARGE SCALE GENOMIC DNA]</scope>
    <source>
        <strain evidence="1 2">FJG1</strain>
    </source>
</reference>
<keyword evidence="2" id="KW-1185">Reference proteome</keyword>
<dbReference type="Proteomes" id="UP000030512">
    <property type="component" value="Chromosome"/>
</dbReference>